<keyword evidence="1" id="KW-0805">Transcription regulation</keyword>
<evidence type="ECO:0000256" key="1">
    <source>
        <dbReference type="ARBA" id="ARBA00023015"/>
    </source>
</evidence>
<evidence type="ECO:0000256" key="2">
    <source>
        <dbReference type="ARBA" id="ARBA00023125"/>
    </source>
</evidence>
<protein>
    <submittedName>
        <fullName evidence="5">AraC family transcriptional regulator</fullName>
    </submittedName>
</protein>
<dbReference type="Pfam" id="PF20240">
    <property type="entry name" value="DUF6597"/>
    <property type="match status" value="1"/>
</dbReference>
<dbReference type="InterPro" id="IPR018060">
    <property type="entry name" value="HTH_AraC"/>
</dbReference>
<dbReference type="Pfam" id="PF12833">
    <property type="entry name" value="HTH_18"/>
    <property type="match status" value="1"/>
</dbReference>
<dbReference type="PANTHER" id="PTHR46796">
    <property type="entry name" value="HTH-TYPE TRANSCRIPTIONAL ACTIVATOR RHAS-RELATED"/>
    <property type="match status" value="1"/>
</dbReference>
<dbReference type="EMBL" id="MSIF01000025">
    <property type="protein sequence ID" value="OLF05935.1"/>
    <property type="molecule type" value="Genomic_DNA"/>
</dbReference>
<dbReference type="InterPro" id="IPR050204">
    <property type="entry name" value="AraC_XylS_family_regulators"/>
</dbReference>
<evidence type="ECO:0000256" key="3">
    <source>
        <dbReference type="ARBA" id="ARBA00023163"/>
    </source>
</evidence>
<dbReference type="SMART" id="SM00342">
    <property type="entry name" value="HTH_ARAC"/>
    <property type="match status" value="1"/>
</dbReference>
<gene>
    <name evidence="5" type="ORF">BLA60_34620</name>
</gene>
<dbReference type="GO" id="GO:0043565">
    <property type="term" value="F:sequence-specific DNA binding"/>
    <property type="evidence" value="ECO:0007669"/>
    <property type="project" value="InterPro"/>
</dbReference>
<evidence type="ECO:0000259" key="4">
    <source>
        <dbReference type="PROSITE" id="PS01124"/>
    </source>
</evidence>
<reference evidence="5 6" key="1">
    <citation type="submission" date="2016-12" db="EMBL/GenBank/DDBJ databases">
        <title>The draft genome sequence of Actinophytocola xinjiangensis.</title>
        <authorList>
            <person name="Wang W."/>
            <person name="Yuan L."/>
        </authorList>
    </citation>
    <scope>NUCLEOTIDE SEQUENCE [LARGE SCALE GENOMIC DNA]</scope>
    <source>
        <strain evidence="5 6">CGMCC 4.4663</strain>
    </source>
</reference>
<sequence length="222" mass="24567">MARWVEKYWIVSWDYARPYRQKVVPYPNVHLVFRDGGGYVRGVGTGHRIEVLDGVGGLFGVTFRVGAVRAVLDGPVSDLTDRLVDAATLFGQDPPARPDVPTVENYLRRGLPARTDPRAELAALAVARIAAEPGITRVDALADVVGTSVRALQRLFAEYVGVGPKWVIRRYRLHEVTERLAAGTPIDWAGLAADLGYTDQAHLTHDFTGIFGEPPTWYARRY</sequence>
<dbReference type="AlphaFoldDB" id="A0A7Z0WGD5"/>
<keyword evidence="2" id="KW-0238">DNA-binding</keyword>
<organism evidence="5 6">
    <name type="scientific">Actinophytocola xinjiangensis</name>
    <dbReference type="NCBI Taxonomy" id="485602"/>
    <lineage>
        <taxon>Bacteria</taxon>
        <taxon>Bacillati</taxon>
        <taxon>Actinomycetota</taxon>
        <taxon>Actinomycetes</taxon>
        <taxon>Pseudonocardiales</taxon>
        <taxon>Pseudonocardiaceae</taxon>
    </lineage>
</organism>
<name>A0A7Z0WGD5_9PSEU</name>
<proteinExistence type="predicted"/>
<accession>A0A7Z0WGD5</accession>
<feature type="domain" description="HTH araC/xylS-type" evidence="4">
    <location>
        <begin position="119"/>
        <end position="221"/>
    </location>
</feature>
<evidence type="ECO:0000313" key="6">
    <source>
        <dbReference type="Proteomes" id="UP000185696"/>
    </source>
</evidence>
<dbReference type="InterPro" id="IPR046532">
    <property type="entry name" value="DUF6597"/>
</dbReference>
<dbReference type="PROSITE" id="PS01124">
    <property type="entry name" value="HTH_ARAC_FAMILY_2"/>
    <property type="match status" value="1"/>
</dbReference>
<keyword evidence="6" id="KW-1185">Reference proteome</keyword>
<dbReference type="Gene3D" id="1.10.10.60">
    <property type="entry name" value="Homeodomain-like"/>
    <property type="match status" value="1"/>
</dbReference>
<keyword evidence="3" id="KW-0804">Transcription</keyword>
<evidence type="ECO:0000313" key="5">
    <source>
        <dbReference type="EMBL" id="OLF05935.1"/>
    </source>
</evidence>
<dbReference type="GO" id="GO:0003700">
    <property type="term" value="F:DNA-binding transcription factor activity"/>
    <property type="evidence" value="ECO:0007669"/>
    <property type="project" value="InterPro"/>
</dbReference>
<dbReference type="Proteomes" id="UP000185696">
    <property type="component" value="Unassembled WGS sequence"/>
</dbReference>
<comment type="caution">
    <text evidence="5">The sequence shown here is derived from an EMBL/GenBank/DDBJ whole genome shotgun (WGS) entry which is preliminary data.</text>
</comment>